<evidence type="ECO:0000256" key="11">
    <source>
        <dbReference type="SAM" id="Phobius"/>
    </source>
</evidence>
<dbReference type="InterPro" id="IPR000727">
    <property type="entry name" value="T_SNARE_dom"/>
</dbReference>
<evidence type="ECO:0000256" key="7">
    <source>
        <dbReference type="ARBA" id="ARBA00023136"/>
    </source>
</evidence>
<proteinExistence type="inferred from homology"/>
<dbReference type="GO" id="GO:0006886">
    <property type="term" value="P:intracellular protein transport"/>
    <property type="evidence" value="ECO:0007669"/>
    <property type="project" value="InterPro"/>
</dbReference>
<dbReference type="Gene3D" id="1.20.58.400">
    <property type="entry name" value="t-snare proteins"/>
    <property type="match status" value="1"/>
</dbReference>
<keyword evidence="2" id="KW-0813">Transport</keyword>
<feature type="transmembrane region" description="Helical" evidence="11">
    <location>
        <begin position="201"/>
        <end position="220"/>
    </location>
</feature>
<dbReference type="Proteomes" id="UP000001876">
    <property type="component" value="Unassembled WGS sequence"/>
</dbReference>
<evidence type="ECO:0000256" key="2">
    <source>
        <dbReference type="ARBA" id="ARBA00022448"/>
    </source>
</evidence>
<dbReference type="InterPro" id="IPR010989">
    <property type="entry name" value="SNARE"/>
</dbReference>
<dbReference type="GO" id="GO:0005484">
    <property type="term" value="F:SNAP receptor activity"/>
    <property type="evidence" value="ECO:0007669"/>
    <property type="project" value="TreeGrafter"/>
</dbReference>
<dbReference type="Pfam" id="PF12352">
    <property type="entry name" value="V-SNARE_C"/>
    <property type="match status" value="1"/>
</dbReference>
<evidence type="ECO:0000256" key="10">
    <source>
        <dbReference type="SAM" id="MobiDB-lite"/>
    </source>
</evidence>
<dbReference type="STRING" id="564608.C1MQ00"/>
<dbReference type="GO" id="GO:0012507">
    <property type="term" value="C:ER to Golgi transport vesicle membrane"/>
    <property type="evidence" value="ECO:0007669"/>
    <property type="project" value="TreeGrafter"/>
</dbReference>
<evidence type="ECO:0000313" key="13">
    <source>
        <dbReference type="EMBL" id="EEH57989.1"/>
    </source>
</evidence>
<dbReference type="KEGG" id="mpp:MICPUCDRAFT_57104"/>
<evidence type="ECO:0000313" key="14">
    <source>
        <dbReference type="Proteomes" id="UP000001876"/>
    </source>
</evidence>
<name>C1MQ00_MICPC</name>
<dbReference type="OMA" id="YGKCAAE"/>
<dbReference type="Pfam" id="PF05008">
    <property type="entry name" value="V-SNARE"/>
    <property type="match status" value="1"/>
</dbReference>
<dbReference type="InterPro" id="IPR007705">
    <property type="entry name" value="Vesicle_trsprt_v-SNARE_N"/>
</dbReference>
<dbReference type="SMART" id="SM00397">
    <property type="entry name" value="t_SNARE"/>
    <property type="match status" value="1"/>
</dbReference>
<dbReference type="OrthoDB" id="430637at2759"/>
<dbReference type="RefSeq" id="XP_003058038.1">
    <property type="nucleotide sequence ID" value="XM_003057992.1"/>
</dbReference>
<evidence type="ECO:0000256" key="9">
    <source>
        <dbReference type="SAM" id="Coils"/>
    </source>
</evidence>
<reference evidence="13 14" key="1">
    <citation type="journal article" date="2009" name="Science">
        <title>Green evolution and dynamic adaptations revealed by genomes of the marine picoeukaryotes Micromonas.</title>
        <authorList>
            <person name="Worden A.Z."/>
            <person name="Lee J.H."/>
            <person name="Mock T."/>
            <person name="Rouze P."/>
            <person name="Simmons M.P."/>
            <person name="Aerts A.L."/>
            <person name="Allen A.E."/>
            <person name="Cuvelier M.L."/>
            <person name="Derelle E."/>
            <person name="Everett M.V."/>
            <person name="Foulon E."/>
            <person name="Grimwood J."/>
            <person name="Gundlach H."/>
            <person name="Henrissat B."/>
            <person name="Napoli C."/>
            <person name="McDonald S.M."/>
            <person name="Parker M.S."/>
            <person name="Rombauts S."/>
            <person name="Salamov A."/>
            <person name="Von Dassow P."/>
            <person name="Badger J.H."/>
            <person name="Coutinho P.M."/>
            <person name="Demir E."/>
            <person name="Dubchak I."/>
            <person name="Gentemann C."/>
            <person name="Eikrem W."/>
            <person name="Gready J.E."/>
            <person name="John U."/>
            <person name="Lanier W."/>
            <person name="Lindquist E.A."/>
            <person name="Lucas S."/>
            <person name="Mayer K.F."/>
            <person name="Moreau H."/>
            <person name="Not F."/>
            <person name="Otillar R."/>
            <person name="Panaud O."/>
            <person name="Pangilinan J."/>
            <person name="Paulsen I."/>
            <person name="Piegu B."/>
            <person name="Poliakov A."/>
            <person name="Robbens S."/>
            <person name="Schmutz J."/>
            <person name="Toulza E."/>
            <person name="Wyss T."/>
            <person name="Zelensky A."/>
            <person name="Zhou K."/>
            <person name="Armbrust E.V."/>
            <person name="Bhattacharya D."/>
            <person name="Goodenough U.W."/>
            <person name="Van de Peer Y."/>
            <person name="Grigoriev I.V."/>
        </authorList>
    </citation>
    <scope>NUCLEOTIDE SEQUENCE [LARGE SCALE GENOMIC DNA]</scope>
    <source>
        <strain evidence="13 14">CCMP1545</strain>
    </source>
</reference>
<protein>
    <submittedName>
        <fullName evidence="13">Predicted protein</fullName>
    </submittedName>
</protein>
<dbReference type="InterPro" id="IPR038407">
    <property type="entry name" value="v-SNARE_N_sf"/>
</dbReference>
<evidence type="ECO:0000256" key="3">
    <source>
        <dbReference type="ARBA" id="ARBA00022692"/>
    </source>
</evidence>
<comment type="similarity">
    <text evidence="1">Belongs to the VTI1 family.</text>
</comment>
<dbReference type="SUPFAM" id="SSF58038">
    <property type="entry name" value="SNARE fusion complex"/>
    <property type="match status" value="1"/>
</dbReference>
<evidence type="ECO:0000256" key="4">
    <source>
        <dbReference type="ARBA" id="ARBA00022927"/>
    </source>
</evidence>
<evidence type="ECO:0000256" key="6">
    <source>
        <dbReference type="ARBA" id="ARBA00023054"/>
    </source>
</evidence>
<gene>
    <name evidence="13" type="ORF">MICPUCDRAFT_57104</name>
</gene>
<keyword evidence="4" id="KW-0653">Protein transport</keyword>
<dbReference type="GO" id="GO:0031201">
    <property type="term" value="C:SNARE complex"/>
    <property type="evidence" value="ECO:0007669"/>
    <property type="project" value="TreeGrafter"/>
</dbReference>
<dbReference type="CDD" id="cd15862">
    <property type="entry name" value="SNARE_Vti1"/>
    <property type="match status" value="1"/>
</dbReference>
<keyword evidence="7 11" id="KW-0472">Membrane</keyword>
<dbReference type="PANTHER" id="PTHR21230:SF26">
    <property type="entry name" value="VESICLE TRANSPORT THROUGH INTERACTION WITH T-SNARES HOMOLOG 1A"/>
    <property type="match status" value="1"/>
</dbReference>
<dbReference type="GO" id="GO:0005789">
    <property type="term" value="C:endoplasmic reticulum membrane"/>
    <property type="evidence" value="ECO:0007669"/>
    <property type="project" value="TreeGrafter"/>
</dbReference>
<dbReference type="GO" id="GO:0000149">
    <property type="term" value="F:SNARE binding"/>
    <property type="evidence" value="ECO:0007669"/>
    <property type="project" value="TreeGrafter"/>
</dbReference>
<feature type="domain" description="T-SNARE coiled-coil homology" evidence="12">
    <location>
        <begin position="125"/>
        <end position="192"/>
    </location>
</feature>
<dbReference type="EMBL" id="GG663738">
    <property type="protein sequence ID" value="EEH57989.1"/>
    <property type="molecule type" value="Genomic_DNA"/>
</dbReference>
<sequence length="235" mass="25851">MSHIFDGYEREFLEYTASINRATASLPSLDGAAKSQKIAEVDAEVAEAEALVRRMDLEARSLRDPTVKTPMLAKLRDYKSELQRLKRESQVAARAISSSNARSQLLAGAELDDMGAPTSSSQRERMLQSTARLDSTGDRIREGKKSLLETEELGVSILQDLHRQRETISSARENVHGADDNIARSRKILAAMGRRAAANKLLLYGIIAMLFFAICFVAYFKLIKSDNDGGDGGGE</sequence>
<dbReference type="eggNOG" id="KOG1666">
    <property type="taxonomic scope" value="Eukaryota"/>
</dbReference>
<dbReference type="FunFam" id="1.20.58.400:FF:000001">
    <property type="entry name" value="Vesicle transport through interaction with t-SNAREs homolog 1A"/>
    <property type="match status" value="1"/>
</dbReference>
<dbReference type="FunFam" id="1.20.5.110:FF:000002">
    <property type="entry name" value="Vesicle transport through interaction with t-SNAREsB"/>
    <property type="match status" value="1"/>
</dbReference>
<feature type="region of interest" description="Disordered" evidence="10">
    <location>
        <begin position="112"/>
        <end position="140"/>
    </location>
</feature>
<dbReference type="Gene3D" id="1.20.5.110">
    <property type="match status" value="1"/>
</dbReference>
<feature type="coiled-coil region" evidence="9">
    <location>
        <begin position="38"/>
        <end position="95"/>
    </location>
</feature>
<evidence type="ECO:0000256" key="1">
    <source>
        <dbReference type="ARBA" id="ARBA00006108"/>
    </source>
</evidence>
<dbReference type="AlphaFoldDB" id="C1MQ00"/>
<dbReference type="PANTHER" id="PTHR21230">
    <property type="entry name" value="VESICLE TRANSPORT V-SNARE PROTEIN VTI1-RELATED"/>
    <property type="match status" value="1"/>
</dbReference>
<keyword evidence="14" id="KW-1185">Reference proteome</keyword>
<dbReference type="GO" id="GO:0006906">
    <property type="term" value="P:vesicle fusion"/>
    <property type="evidence" value="ECO:0007669"/>
    <property type="project" value="TreeGrafter"/>
</dbReference>
<keyword evidence="3 11" id="KW-0812">Transmembrane</keyword>
<feature type="compositionally biased region" description="Polar residues" evidence="10">
    <location>
        <begin position="117"/>
        <end position="133"/>
    </location>
</feature>
<evidence type="ECO:0000256" key="5">
    <source>
        <dbReference type="ARBA" id="ARBA00022989"/>
    </source>
</evidence>
<organism evidence="14">
    <name type="scientific">Micromonas pusilla (strain CCMP1545)</name>
    <name type="common">Picoplanktonic green alga</name>
    <dbReference type="NCBI Taxonomy" id="564608"/>
    <lineage>
        <taxon>Eukaryota</taxon>
        <taxon>Viridiplantae</taxon>
        <taxon>Chlorophyta</taxon>
        <taxon>Mamiellophyceae</taxon>
        <taxon>Mamiellales</taxon>
        <taxon>Mamiellaceae</taxon>
        <taxon>Micromonas</taxon>
    </lineage>
</organism>
<keyword evidence="5 11" id="KW-1133">Transmembrane helix</keyword>
<evidence type="ECO:0000259" key="12">
    <source>
        <dbReference type="SMART" id="SM00397"/>
    </source>
</evidence>
<comment type="subcellular location">
    <subcellularLocation>
        <location evidence="8">Prevacuolar compartment membrane</location>
        <topology evidence="8">Single-pass type IV membrane protein</topology>
    </subcellularLocation>
</comment>
<evidence type="ECO:0000256" key="8">
    <source>
        <dbReference type="ARBA" id="ARBA00060376"/>
    </source>
</evidence>
<accession>C1MQ00</accession>
<keyword evidence="6 9" id="KW-0175">Coiled coil</keyword>
<dbReference type="GO" id="GO:0005794">
    <property type="term" value="C:Golgi apparatus"/>
    <property type="evidence" value="ECO:0007669"/>
    <property type="project" value="TreeGrafter"/>
</dbReference>
<dbReference type="GeneID" id="9683122"/>
<dbReference type="GO" id="GO:0031902">
    <property type="term" value="C:late endosome membrane"/>
    <property type="evidence" value="ECO:0007669"/>
    <property type="project" value="TreeGrafter"/>
</dbReference>
<dbReference type="SUPFAM" id="SSF47661">
    <property type="entry name" value="t-snare proteins"/>
    <property type="match status" value="1"/>
</dbReference>